<dbReference type="CDD" id="cd00112">
    <property type="entry name" value="LDLa"/>
    <property type="match status" value="1"/>
</dbReference>
<evidence type="ECO:0000259" key="11">
    <source>
        <dbReference type="PROSITE" id="PS50240"/>
    </source>
</evidence>
<keyword evidence="14" id="KW-1185">Reference proteome</keyword>
<evidence type="ECO:0000256" key="7">
    <source>
        <dbReference type="PROSITE-ProRule" id="PRU00196"/>
    </source>
</evidence>
<dbReference type="InterPro" id="IPR009003">
    <property type="entry name" value="Peptidase_S1_PA"/>
</dbReference>
<comment type="caution">
    <text evidence="7">Lacks conserved residue(s) required for the propagation of feature annotation.</text>
</comment>
<dbReference type="InterPro" id="IPR036055">
    <property type="entry name" value="LDL_receptor-like_sf"/>
</dbReference>
<keyword evidence="10" id="KW-0812">Transmembrane</keyword>
<feature type="region of interest" description="Disordered" evidence="9">
    <location>
        <begin position="1"/>
        <end position="36"/>
    </location>
</feature>
<dbReference type="PROSITE" id="PS50240">
    <property type="entry name" value="TRYPSIN_DOM"/>
    <property type="match status" value="1"/>
</dbReference>
<dbReference type="GO" id="GO:0016020">
    <property type="term" value="C:membrane"/>
    <property type="evidence" value="ECO:0007669"/>
    <property type="project" value="InterPro"/>
</dbReference>
<evidence type="ECO:0000256" key="5">
    <source>
        <dbReference type="ARBA" id="ARBA00023180"/>
    </source>
</evidence>
<dbReference type="GO" id="GO:0006508">
    <property type="term" value="P:proteolysis"/>
    <property type="evidence" value="ECO:0007669"/>
    <property type="project" value="UniProtKB-KW"/>
</dbReference>
<dbReference type="InterPro" id="IPR033116">
    <property type="entry name" value="TRYPSIN_SER"/>
</dbReference>
<dbReference type="InterPro" id="IPR002172">
    <property type="entry name" value="LDrepeatLR_classA_rpt"/>
</dbReference>
<evidence type="ECO:0000256" key="1">
    <source>
        <dbReference type="ARBA" id="ARBA00022670"/>
    </source>
</evidence>
<evidence type="ECO:0000256" key="9">
    <source>
        <dbReference type="SAM" id="MobiDB-lite"/>
    </source>
</evidence>
<dbReference type="Pfam" id="PF00089">
    <property type="entry name" value="Trypsin"/>
    <property type="match status" value="1"/>
</dbReference>
<name>A0A3P9DA74_9CICH</name>
<evidence type="ECO:0000256" key="4">
    <source>
        <dbReference type="ARBA" id="ARBA00023157"/>
    </source>
</evidence>
<feature type="domain" description="SRCR" evidence="12">
    <location>
        <begin position="145"/>
        <end position="280"/>
    </location>
</feature>
<dbReference type="PANTHER" id="PTHR24252">
    <property type="entry name" value="ACROSIN-RELATED"/>
    <property type="match status" value="1"/>
</dbReference>
<reference evidence="13 14" key="1">
    <citation type="journal article" date="2014" name="Nature">
        <title>The genomic substrate for adaptive radiation in African cichlid fish.</title>
        <authorList>
            <person name="Brawand D."/>
            <person name="Wagner C.E."/>
            <person name="Li Y.I."/>
            <person name="Malinsky M."/>
            <person name="Keller I."/>
            <person name="Fan S."/>
            <person name="Simakov O."/>
            <person name="Ng A.Y."/>
            <person name="Lim Z.W."/>
            <person name="Bezault E."/>
            <person name="Turner-Maier J."/>
            <person name="Johnson J."/>
            <person name="Alcazar R."/>
            <person name="Noh H.J."/>
            <person name="Russell P."/>
            <person name="Aken B."/>
            <person name="Alfoldi J."/>
            <person name="Amemiya C."/>
            <person name="Azzouzi N."/>
            <person name="Baroiller J.F."/>
            <person name="Barloy-Hubler F."/>
            <person name="Berlin A."/>
            <person name="Bloomquist R."/>
            <person name="Carleton K.L."/>
            <person name="Conte M.A."/>
            <person name="D'Cotta H."/>
            <person name="Eshel O."/>
            <person name="Gaffney L."/>
            <person name="Galibert F."/>
            <person name="Gante H.F."/>
            <person name="Gnerre S."/>
            <person name="Greuter L."/>
            <person name="Guyon R."/>
            <person name="Haddad N.S."/>
            <person name="Haerty W."/>
            <person name="Harris R.M."/>
            <person name="Hofmann H.A."/>
            <person name="Hourlier T."/>
            <person name="Hulata G."/>
            <person name="Jaffe D.B."/>
            <person name="Lara M."/>
            <person name="Lee A.P."/>
            <person name="MacCallum I."/>
            <person name="Mwaiko S."/>
            <person name="Nikaido M."/>
            <person name="Nishihara H."/>
            <person name="Ozouf-Costaz C."/>
            <person name="Penman D.J."/>
            <person name="Przybylski D."/>
            <person name="Rakotomanga M."/>
            <person name="Renn S.C.P."/>
            <person name="Ribeiro F.J."/>
            <person name="Ron M."/>
            <person name="Salzburger W."/>
            <person name="Sanchez-Pulido L."/>
            <person name="Santos M.E."/>
            <person name="Searle S."/>
            <person name="Sharpe T."/>
            <person name="Swofford R."/>
            <person name="Tan F.J."/>
            <person name="Williams L."/>
            <person name="Young S."/>
            <person name="Yin S."/>
            <person name="Okada N."/>
            <person name="Kocher T.D."/>
            <person name="Miska E.A."/>
            <person name="Lander E.S."/>
            <person name="Venkatesh B."/>
            <person name="Fernald R.D."/>
            <person name="Meyer A."/>
            <person name="Ponting C.P."/>
            <person name="Streelman J.T."/>
            <person name="Lindblad-Toh K."/>
            <person name="Seehausen O."/>
            <person name="Di Palma F."/>
        </authorList>
    </citation>
    <scope>NUCLEOTIDE SEQUENCE</scope>
</reference>
<feature type="transmembrane region" description="Helical" evidence="10">
    <location>
        <begin position="102"/>
        <end position="125"/>
    </location>
</feature>
<dbReference type="InterPro" id="IPR036772">
    <property type="entry name" value="SRCR-like_dom_sf"/>
</dbReference>
<dbReference type="InterPro" id="IPR001254">
    <property type="entry name" value="Trypsin_dom"/>
</dbReference>
<evidence type="ECO:0000256" key="2">
    <source>
        <dbReference type="ARBA" id="ARBA00022801"/>
    </source>
</evidence>
<dbReference type="SMART" id="SM00020">
    <property type="entry name" value="Tryp_SPc"/>
    <property type="match status" value="1"/>
</dbReference>
<dbReference type="PROSITE" id="PS00135">
    <property type="entry name" value="TRYPSIN_SER"/>
    <property type="match status" value="1"/>
</dbReference>
<keyword evidence="10" id="KW-1133">Transmembrane helix</keyword>
<dbReference type="Gene3D" id="2.40.10.10">
    <property type="entry name" value="Trypsin-like serine proteases"/>
    <property type="match status" value="1"/>
</dbReference>
<dbReference type="PROSITE" id="PS00134">
    <property type="entry name" value="TRYPSIN_HIS"/>
    <property type="match status" value="1"/>
</dbReference>
<dbReference type="SUPFAM" id="SSF56487">
    <property type="entry name" value="SRCR-like"/>
    <property type="match status" value="1"/>
</dbReference>
<dbReference type="GO" id="GO:0004252">
    <property type="term" value="F:serine-type endopeptidase activity"/>
    <property type="evidence" value="ECO:0007669"/>
    <property type="project" value="InterPro"/>
</dbReference>
<dbReference type="CDD" id="cd00190">
    <property type="entry name" value="Tryp_SPc"/>
    <property type="match status" value="1"/>
</dbReference>
<dbReference type="FunFam" id="2.40.10.10:FF:000003">
    <property type="entry name" value="Transmembrane serine protease 3"/>
    <property type="match status" value="1"/>
</dbReference>
<dbReference type="STRING" id="106582.ENSMZEP00005031458"/>
<feature type="disulfide bond" evidence="6">
    <location>
        <begin position="129"/>
        <end position="141"/>
    </location>
</feature>
<feature type="compositionally biased region" description="Basic and acidic residues" evidence="9">
    <location>
        <begin position="1"/>
        <end position="22"/>
    </location>
</feature>
<evidence type="ECO:0000256" key="10">
    <source>
        <dbReference type="SAM" id="Phobius"/>
    </source>
</evidence>
<keyword evidence="3 8" id="KW-0720">Serine protease</keyword>
<evidence type="ECO:0000256" key="8">
    <source>
        <dbReference type="RuleBase" id="RU363034"/>
    </source>
</evidence>
<feature type="domain" description="Peptidase S1" evidence="11">
    <location>
        <begin position="302"/>
        <end position="531"/>
    </location>
</feature>
<dbReference type="PROSITE" id="PS01209">
    <property type="entry name" value="LDLRA_1"/>
    <property type="match status" value="1"/>
</dbReference>
<dbReference type="SMART" id="SM00202">
    <property type="entry name" value="SR"/>
    <property type="match status" value="1"/>
</dbReference>
<evidence type="ECO:0000256" key="6">
    <source>
        <dbReference type="PROSITE-ProRule" id="PRU00124"/>
    </source>
</evidence>
<dbReference type="Proteomes" id="UP000265160">
    <property type="component" value="LG10"/>
</dbReference>
<dbReference type="InterPro" id="IPR043504">
    <property type="entry name" value="Peptidase_S1_PA_chymotrypsin"/>
</dbReference>
<evidence type="ECO:0000259" key="12">
    <source>
        <dbReference type="PROSITE" id="PS50287"/>
    </source>
</evidence>
<dbReference type="InterPro" id="IPR018114">
    <property type="entry name" value="TRYPSIN_HIS"/>
</dbReference>
<dbReference type="Gene3D" id="4.10.400.10">
    <property type="entry name" value="Low-density Lipoprotein Receptor"/>
    <property type="match status" value="1"/>
</dbReference>
<dbReference type="InterPro" id="IPR001190">
    <property type="entry name" value="SRCR"/>
</dbReference>
<dbReference type="PROSITE" id="PS50068">
    <property type="entry name" value="LDLRA_2"/>
    <property type="match status" value="1"/>
</dbReference>
<keyword evidence="5" id="KW-0325">Glycoprotein</keyword>
<protein>
    <submittedName>
        <fullName evidence="13">Transmembrane serine protease 2</fullName>
    </submittedName>
</protein>
<dbReference type="GeneTree" id="ENSGT00940000155207"/>
<evidence type="ECO:0000313" key="13">
    <source>
        <dbReference type="Ensembl" id="ENSMZEP00005031458.1"/>
    </source>
</evidence>
<keyword evidence="4 6" id="KW-1015">Disulfide bond</keyword>
<feature type="compositionally biased region" description="Low complexity" evidence="9">
    <location>
        <begin position="25"/>
        <end position="36"/>
    </location>
</feature>
<accession>A0A3P9DA74</accession>
<proteinExistence type="predicted"/>
<dbReference type="SMART" id="SM00192">
    <property type="entry name" value="LDLa"/>
    <property type="match status" value="1"/>
</dbReference>
<dbReference type="AlphaFoldDB" id="A0A3P9DA74"/>
<sequence length="533" mass="59483">MRRGERETNECGNRVREPKETFEVSQSSSSSGSKISFTMNNNQVSGPMYDNQVFKHEEYSPPYSVTQQIPSHSSINQYYTSTPGIPANPRQTKGRKKCHWKYILSAFLCVTVILAVLGLLLWYFLYYQCLLGKSCGKGGMCLSHTRWCDGTIDCPDGEDESQCFRLQGANSMLESYSSSSQTWMPVCADNWDDNYGRTVCRQIGYSRDDYFAYSQTSAGSLASNGYMRLESGSNSGSLIQSQLTHRYTQPHITECSLHTHHSIYKMCRFFHPFTFSLLCFSKAVTLQCIECGKSSAAPSSRIVGGTEAVNGAWPWQVSLQVSGRHSCGGSVISRYWILSAAHCFKYSSSPSLWRVYYGDVNLENMFNSRVQKIIKHKDFDTRTNNYDIALLKLDTPLTFNNKVRPVCLPNVDLNLSANRQAWITGWGALQSTGPTPKIMNQAKVTIYSRATCNAPEVLNGEVTKAMFCAGSLEGGVDSCQGDSGGPLVVKEGNRWWLAGATSYGYGCALKNKPGVYANVPFFIDWIYENIQNN</sequence>
<organism evidence="13 14">
    <name type="scientific">Maylandia zebra</name>
    <name type="common">zebra mbuna</name>
    <dbReference type="NCBI Taxonomy" id="106582"/>
    <lineage>
        <taxon>Eukaryota</taxon>
        <taxon>Metazoa</taxon>
        <taxon>Chordata</taxon>
        <taxon>Craniata</taxon>
        <taxon>Vertebrata</taxon>
        <taxon>Euteleostomi</taxon>
        <taxon>Actinopterygii</taxon>
        <taxon>Neopterygii</taxon>
        <taxon>Teleostei</taxon>
        <taxon>Neoteleostei</taxon>
        <taxon>Acanthomorphata</taxon>
        <taxon>Ovalentaria</taxon>
        <taxon>Cichlomorphae</taxon>
        <taxon>Cichliformes</taxon>
        <taxon>Cichlidae</taxon>
        <taxon>African cichlids</taxon>
        <taxon>Pseudocrenilabrinae</taxon>
        <taxon>Haplochromini</taxon>
        <taxon>Maylandia</taxon>
        <taxon>Maylandia zebra complex</taxon>
    </lineage>
</organism>
<keyword evidence="2 8" id="KW-0378">Hydrolase</keyword>
<dbReference type="SUPFAM" id="SSF57424">
    <property type="entry name" value="LDL receptor-like module"/>
    <property type="match status" value="1"/>
</dbReference>
<dbReference type="InterPro" id="IPR001314">
    <property type="entry name" value="Peptidase_S1A"/>
</dbReference>
<dbReference type="Pfam" id="PF15494">
    <property type="entry name" value="SRCR_2"/>
    <property type="match status" value="1"/>
</dbReference>
<dbReference type="SUPFAM" id="SSF50494">
    <property type="entry name" value="Trypsin-like serine proteases"/>
    <property type="match status" value="1"/>
</dbReference>
<dbReference type="Gene3D" id="3.10.250.10">
    <property type="entry name" value="SRCR-like domain"/>
    <property type="match status" value="1"/>
</dbReference>
<dbReference type="PANTHER" id="PTHR24252:SF27">
    <property type="entry name" value="TRANSMEMBRANE PROTEASE SERINE 3-LIKE"/>
    <property type="match status" value="1"/>
</dbReference>
<dbReference type="InterPro" id="IPR023415">
    <property type="entry name" value="LDLR_class-A_CS"/>
</dbReference>
<feature type="disulfide bond" evidence="6">
    <location>
        <begin position="148"/>
        <end position="163"/>
    </location>
</feature>
<dbReference type="PROSITE" id="PS50287">
    <property type="entry name" value="SRCR_2"/>
    <property type="match status" value="1"/>
</dbReference>
<reference evidence="13" key="3">
    <citation type="submission" date="2025-09" db="UniProtKB">
        <authorList>
            <consortium name="Ensembl"/>
        </authorList>
    </citation>
    <scope>IDENTIFICATION</scope>
</reference>
<reference evidence="13" key="2">
    <citation type="submission" date="2025-08" db="UniProtKB">
        <authorList>
            <consortium name="Ensembl"/>
        </authorList>
    </citation>
    <scope>IDENTIFICATION</scope>
</reference>
<dbReference type="PRINTS" id="PR00722">
    <property type="entry name" value="CHYMOTRYPSIN"/>
</dbReference>
<evidence type="ECO:0000313" key="14">
    <source>
        <dbReference type="Proteomes" id="UP000265160"/>
    </source>
</evidence>
<evidence type="ECO:0000256" key="3">
    <source>
        <dbReference type="ARBA" id="ARBA00022825"/>
    </source>
</evidence>
<keyword evidence="10" id="KW-0472">Membrane</keyword>
<keyword evidence="1 8" id="KW-0645">Protease</keyword>
<dbReference type="Ensembl" id="ENSMZET00005032479.1">
    <property type="protein sequence ID" value="ENSMZEP00005031458.1"/>
    <property type="gene ID" value="ENSMZEG00005023451.1"/>
</dbReference>